<comment type="caution">
    <text evidence="10">The sequence shown here is derived from an EMBL/GenBank/DDBJ whole genome shotgun (WGS) entry which is preliminary data.</text>
</comment>
<dbReference type="InterPro" id="IPR000276">
    <property type="entry name" value="GPCR_Rhodpsn"/>
</dbReference>
<keyword evidence="11" id="KW-1185">Reference proteome</keyword>
<keyword evidence="4" id="KW-0297">G-protein coupled receptor</keyword>
<feature type="domain" description="G-protein coupled receptors family 1 profile" evidence="9">
    <location>
        <begin position="1"/>
        <end position="234"/>
    </location>
</feature>
<sequence length="281" mass="32936">MIFLASFNLPLHFQLFPMYQSSLTCVVYSFILRVLYQANSWLNVAITTDRLLFILYPNRYKIQKNKKFISLILIGLSFLILILNTPNFFYYLSIIETKPSSTTNQSLIIEKCTADPDIILIRSLITILFRIVLPFLLMLFMNVILVYKVFKSKNKFRNDKILINDIKFSLTVVASTIVFLVCLLPSGIYVFMHFVSQYDNVIRNEQTTRAFFLLFEVTSSYLYLLSYSFSFFIHLCINSLFRKETKKFLNSLMKIFSKNLVLTELSSNFKSNSKKFLPNKL</sequence>
<dbReference type="Gene3D" id="1.20.1070.10">
    <property type="entry name" value="Rhodopsin 7-helix transmembrane proteins"/>
    <property type="match status" value="1"/>
</dbReference>
<reference evidence="10" key="1">
    <citation type="submission" date="2021-02" db="EMBL/GenBank/DDBJ databases">
        <authorList>
            <person name="Nowell W R."/>
        </authorList>
    </citation>
    <scope>NUCLEOTIDE SEQUENCE</scope>
    <source>
        <strain evidence="10">Ploen Becks lab</strain>
    </source>
</reference>
<keyword evidence="3 8" id="KW-1133">Transmembrane helix</keyword>
<evidence type="ECO:0000313" key="11">
    <source>
        <dbReference type="Proteomes" id="UP000663879"/>
    </source>
</evidence>
<dbReference type="PANTHER" id="PTHR24243">
    <property type="entry name" value="G-PROTEIN COUPLED RECEPTOR"/>
    <property type="match status" value="1"/>
</dbReference>
<evidence type="ECO:0000259" key="9">
    <source>
        <dbReference type="PROSITE" id="PS50262"/>
    </source>
</evidence>
<dbReference type="GO" id="GO:0005886">
    <property type="term" value="C:plasma membrane"/>
    <property type="evidence" value="ECO:0007669"/>
    <property type="project" value="TreeGrafter"/>
</dbReference>
<dbReference type="GO" id="GO:0004930">
    <property type="term" value="F:G protein-coupled receptor activity"/>
    <property type="evidence" value="ECO:0007669"/>
    <property type="project" value="UniProtKB-KW"/>
</dbReference>
<feature type="transmembrane region" description="Helical" evidence="8">
    <location>
        <begin position="68"/>
        <end position="92"/>
    </location>
</feature>
<dbReference type="SUPFAM" id="SSF81321">
    <property type="entry name" value="Family A G protein-coupled receptor-like"/>
    <property type="match status" value="1"/>
</dbReference>
<keyword evidence="6" id="KW-0675">Receptor</keyword>
<dbReference type="PANTHER" id="PTHR24243:SF230">
    <property type="entry name" value="G-PROTEIN COUPLED RECEPTORS FAMILY 1 PROFILE DOMAIN-CONTAINING PROTEIN"/>
    <property type="match status" value="1"/>
</dbReference>
<feature type="transmembrane region" description="Helical" evidence="8">
    <location>
        <begin position="127"/>
        <end position="147"/>
    </location>
</feature>
<feature type="transmembrane region" description="Helical" evidence="8">
    <location>
        <begin position="168"/>
        <end position="192"/>
    </location>
</feature>
<dbReference type="AlphaFoldDB" id="A0A814IDR2"/>
<evidence type="ECO:0000256" key="2">
    <source>
        <dbReference type="ARBA" id="ARBA00022692"/>
    </source>
</evidence>
<evidence type="ECO:0000256" key="7">
    <source>
        <dbReference type="ARBA" id="ARBA00023224"/>
    </source>
</evidence>
<evidence type="ECO:0000256" key="1">
    <source>
        <dbReference type="ARBA" id="ARBA00004141"/>
    </source>
</evidence>
<comment type="subcellular location">
    <subcellularLocation>
        <location evidence="1">Membrane</location>
        <topology evidence="1">Multi-pass membrane protein</topology>
    </subcellularLocation>
</comment>
<evidence type="ECO:0000256" key="4">
    <source>
        <dbReference type="ARBA" id="ARBA00023040"/>
    </source>
</evidence>
<keyword evidence="5 8" id="KW-0472">Membrane</keyword>
<keyword evidence="2 8" id="KW-0812">Transmembrane</keyword>
<protein>
    <recommendedName>
        <fullName evidence="9">G-protein coupled receptors family 1 profile domain-containing protein</fullName>
    </recommendedName>
</protein>
<feature type="transmembrane region" description="Helical" evidence="8">
    <location>
        <begin position="16"/>
        <end position="36"/>
    </location>
</feature>
<organism evidence="10 11">
    <name type="scientific">Brachionus calyciflorus</name>
    <dbReference type="NCBI Taxonomy" id="104777"/>
    <lineage>
        <taxon>Eukaryota</taxon>
        <taxon>Metazoa</taxon>
        <taxon>Spiralia</taxon>
        <taxon>Gnathifera</taxon>
        <taxon>Rotifera</taxon>
        <taxon>Eurotatoria</taxon>
        <taxon>Monogononta</taxon>
        <taxon>Pseudotrocha</taxon>
        <taxon>Ploima</taxon>
        <taxon>Brachionidae</taxon>
        <taxon>Brachionus</taxon>
    </lineage>
</organism>
<evidence type="ECO:0000256" key="6">
    <source>
        <dbReference type="ARBA" id="ARBA00023170"/>
    </source>
</evidence>
<dbReference type="InterPro" id="IPR017452">
    <property type="entry name" value="GPCR_Rhodpsn_7TM"/>
</dbReference>
<name>A0A814IDR2_9BILA</name>
<evidence type="ECO:0000256" key="3">
    <source>
        <dbReference type="ARBA" id="ARBA00022989"/>
    </source>
</evidence>
<gene>
    <name evidence="10" type="ORF">OXX778_LOCUS17478</name>
</gene>
<feature type="transmembrane region" description="Helical" evidence="8">
    <location>
        <begin position="221"/>
        <end position="241"/>
    </location>
</feature>
<proteinExistence type="predicted"/>
<dbReference type="PROSITE" id="PS50262">
    <property type="entry name" value="G_PROTEIN_RECEP_F1_2"/>
    <property type="match status" value="1"/>
</dbReference>
<evidence type="ECO:0000256" key="8">
    <source>
        <dbReference type="SAM" id="Phobius"/>
    </source>
</evidence>
<keyword evidence="7" id="KW-0807">Transducer</keyword>
<accession>A0A814IDR2</accession>
<evidence type="ECO:0000256" key="5">
    <source>
        <dbReference type="ARBA" id="ARBA00023136"/>
    </source>
</evidence>
<dbReference type="EMBL" id="CAJNOC010004475">
    <property type="protein sequence ID" value="CAF1023040.1"/>
    <property type="molecule type" value="Genomic_DNA"/>
</dbReference>
<evidence type="ECO:0000313" key="10">
    <source>
        <dbReference type="EMBL" id="CAF1023040.1"/>
    </source>
</evidence>
<dbReference type="Pfam" id="PF00001">
    <property type="entry name" value="7tm_1"/>
    <property type="match status" value="1"/>
</dbReference>
<dbReference type="Proteomes" id="UP000663879">
    <property type="component" value="Unassembled WGS sequence"/>
</dbReference>